<organism evidence="2 3">
    <name type="scientific">Roseibium aggregatum</name>
    <dbReference type="NCBI Taxonomy" id="187304"/>
    <lineage>
        <taxon>Bacteria</taxon>
        <taxon>Pseudomonadati</taxon>
        <taxon>Pseudomonadota</taxon>
        <taxon>Alphaproteobacteria</taxon>
        <taxon>Hyphomicrobiales</taxon>
        <taxon>Stappiaceae</taxon>
        <taxon>Roseibium</taxon>
    </lineage>
</organism>
<evidence type="ECO:0000259" key="1">
    <source>
        <dbReference type="Pfam" id="PF20066"/>
    </source>
</evidence>
<sequence>MTLPSVANLKAQAKRLRAALAAKGQDISHSQALELLSAQYGFKDWNTVSATAARPNQMQFAVGNRVSGTYMKQPFEGEVLSLTRVGPAGQFRVTIKFDTPVDVVTFDSFSAFRSRVVVLINGDGVAVKRTSDGEPYLRMQRAD</sequence>
<dbReference type="EMBL" id="CXST01000002">
    <property type="protein sequence ID" value="CTQ45083.1"/>
    <property type="molecule type" value="Genomic_DNA"/>
</dbReference>
<dbReference type="OrthoDB" id="7350221at2"/>
<feature type="domain" description="Glyoxalase-related protein" evidence="1">
    <location>
        <begin position="2"/>
        <end position="140"/>
    </location>
</feature>
<protein>
    <recommendedName>
        <fullName evidence="1">Glyoxalase-related protein domain-containing protein</fullName>
    </recommendedName>
</protein>
<accession>A0A0M6Y6B6</accession>
<evidence type="ECO:0000313" key="2">
    <source>
        <dbReference type="EMBL" id="CTQ45083.1"/>
    </source>
</evidence>
<dbReference type="InterPro" id="IPR045517">
    <property type="entry name" value="Glyoxalase_8"/>
</dbReference>
<gene>
    <name evidence="2" type="ORF">LAL4801_03530</name>
</gene>
<proteinExistence type="predicted"/>
<dbReference type="STRING" id="187304.B0E33_05690"/>
<dbReference type="Pfam" id="PF20066">
    <property type="entry name" value="Glyoxalase_8"/>
    <property type="match status" value="1"/>
</dbReference>
<reference evidence="3" key="1">
    <citation type="submission" date="2015-07" db="EMBL/GenBank/DDBJ databases">
        <authorList>
            <person name="Rodrigo-Torres Lidia"/>
            <person name="Arahal R.David."/>
        </authorList>
    </citation>
    <scope>NUCLEOTIDE SEQUENCE [LARGE SCALE GENOMIC DNA]</scope>
    <source>
        <strain evidence="3">CECT 4801</strain>
    </source>
</reference>
<evidence type="ECO:0000313" key="3">
    <source>
        <dbReference type="Proteomes" id="UP000048926"/>
    </source>
</evidence>
<name>A0A0M6Y6B6_9HYPH</name>
<dbReference type="Proteomes" id="UP000048926">
    <property type="component" value="Unassembled WGS sequence"/>
</dbReference>
<keyword evidence="3" id="KW-1185">Reference proteome</keyword>
<dbReference type="RefSeq" id="WP_055658005.1">
    <property type="nucleotide sequence ID" value="NZ_CXST01000002.1"/>
</dbReference>
<dbReference type="AlphaFoldDB" id="A0A0M6Y6B6"/>